<dbReference type="EMBL" id="PDWZ02000005">
    <property type="protein sequence ID" value="KAB2106073.1"/>
    <property type="molecule type" value="Genomic_DNA"/>
</dbReference>
<organism evidence="1 2">
    <name type="scientific">Alternaria gaisen</name>
    <dbReference type="NCBI Taxonomy" id="167740"/>
    <lineage>
        <taxon>Eukaryota</taxon>
        <taxon>Fungi</taxon>
        <taxon>Dikarya</taxon>
        <taxon>Ascomycota</taxon>
        <taxon>Pezizomycotina</taxon>
        <taxon>Dothideomycetes</taxon>
        <taxon>Pleosporomycetidae</taxon>
        <taxon>Pleosporales</taxon>
        <taxon>Pleosporineae</taxon>
        <taxon>Pleosporaceae</taxon>
        <taxon>Alternaria</taxon>
        <taxon>Alternaria sect. Alternaria</taxon>
    </lineage>
</organism>
<evidence type="ECO:0000313" key="2">
    <source>
        <dbReference type="Proteomes" id="UP000293547"/>
    </source>
</evidence>
<name>A0ACB6FNZ6_9PLEO</name>
<proteinExistence type="predicted"/>
<evidence type="ECO:0000313" key="1">
    <source>
        <dbReference type="EMBL" id="KAB2106073.1"/>
    </source>
</evidence>
<sequence>MAPSTNGELSAFLEHVEKCKLFAIAESPPTGTRPIVSIRKLQTYLDTDRVRKLLLYINVSSNYERIVRDGYLIVFSVLLSIHRGPYITSFVQYEQLADERLPFLSGDNWPDVCKVTFDEFYEAQWKFCAKRLVYERLNDTRLHADEVVPFKRKDVLKVGPDSTIFKAELFEEYNYLFPVGPILERAQIHAYVTSR</sequence>
<protein>
    <submittedName>
        <fullName evidence="1">Uncharacterized protein</fullName>
    </submittedName>
</protein>
<accession>A0ACB6FNZ6</accession>
<gene>
    <name evidence="1" type="ORF">AG0111_0g6278</name>
</gene>
<dbReference type="Proteomes" id="UP000293547">
    <property type="component" value="Unassembled WGS sequence"/>
</dbReference>
<reference evidence="1 2" key="1">
    <citation type="journal article" date="2019" name="bioRxiv">
        <title>Genomics, evolutionary history and diagnostics of the Alternaria alternata species group including apple and Asian pear pathotypes.</title>
        <authorList>
            <person name="Armitage A.D."/>
            <person name="Cockerton H.M."/>
            <person name="Sreenivasaprasad S."/>
            <person name="Woodhall J.W."/>
            <person name="Lane C.R."/>
            <person name="Harrison R.J."/>
            <person name="Clarkson J.P."/>
        </authorList>
    </citation>
    <scope>NUCLEOTIDE SEQUENCE [LARGE SCALE GENOMIC DNA]</scope>
    <source>
        <strain evidence="1 2">FERA 650</strain>
    </source>
</reference>
<keyword evidence="2" id="KW-1185">Reference proteome</keyword>
<comment type="caution">
    <text evidence="1">The sequence shown here is derived from an EMBL/GenBank/DDBJ whole genome shotgun (WGS) entry which is preliminary data.</text>
</comment>